<proteinExistence type="predicted"/>
<sequence length="228" mass="24559">MTATAPMMMPMLARGRHRSPRRGACFMELASYLAGEPWTDSPACTDESLAHLARLVNDLSTDAARPELSAMIPSVIGLRGLGRGFADEIALIASVHALPVAAQERQRGIAVGMLRILGEVGDYTSHADELWKASARSMLTQYYGIERWAREFADRMGLVGGDRSATGAMTEIAARGIAEACVSDPDVRLRELLRAGITWAHECAGVNPAVVPELAPQHWAGVVRPART</sequence>
<evidence type="ECO:0000313" key="2">
    <source>
        <dbReference type="Proteomes" id="UP000824037"/>
    </source>
</evidence>
<accession>A0A9D2EDI9</accession>
<organism evidence="1 2">
    <name type="scientific">Candidatus Ruania gallistercoris</name>
    <dbReference type="NCBI Taxonomy" id="2838746"/>
    <lineage>
        <taxon>Bacteria</taxon>
        <taxon>Bacillati</taxon>
        <taxon>Actinomycetota</taxon>
        <taxon>Actinomycetes</taxon>
        <taxon>Micrococcales</taxon>
        <taxon>Ruaniaceae</taxon>
        <taxon>Ruania</taxon>
    </lineage>
</organism>
<dbReference type="AlphaFoldDB" id="A0A9D2EDI9"/>
<reference evidence="1" key="2">
    <citation type="submission" date="2021-04" db="EMBL/GenBank/DDBJ databases">
        <authorList>
            <person name="Gilroy R."/>
        </authorList>
    </citation>
    <scope>NUCLEOTIDE SEQUENCE</scope>
    <source>
        <strain evidence="1">ChiGjej4B4-7305</strain>
    </source>
</reference>
<gene>
    <name evidence="1" type="ORF">H9815_05370</name>
</gene>
<reference evidence="1" key="1">
    <citation type="journal article" date="2021" name="PeerJ">
        <title>Extensive microbial diversity within the chicken gut microbiome revealed by metagenomics and culture.</title>
        <authorList>
            <person name="Gilroy R."/>
            <person name="Ravi A."/>
            <person name="Getino M."/>
            <person name="Pursley I."/>
            <person name="Horton D.L."/>
            <person name="Alikhan N.F."/>
            <person name="Baker D."/>
            <person name="Gharbi K."/>
            <person name="Hall N."/>
            <person name="Watson M."/>
            <person name="Adriaenssens E.M."/>
            <person name="Foster-Nyarko E."/>
            <person name="Jarju S."/>
            <person name="Secka A."/>
            <person name="Antonio M."/>
            <person name="Oren A."/>
            <person name="Chaudhuri R.R."/>
            <person name="La Ragione R."/>
            <person name="Hildebrand F."/>
            <person name="Pallen M.J."/>
        </authorList>
    </citation>
    <scope>NUCLEOTIDE SEQUENCE</scope>
    <source>
        <strain evidence="1">ChiGjej4B4-7305</strain>
    </source>
</reference>
<comment type="caution">
    <text evidence="1">The sequence shown here is derived from an EMBL/GenBank/DDBJ whole genome shotgun (WGS) entry which is preliminary data.</text>
</comment>
<name>A0A9D2EDI9_9MICO</name>
<dbReference type="Proteomes" id="UP000824037">
    <property type="component" value="Unassembled WGS sequence"/>
</dbReference>
<dbReference type="EMBL" id="DXBY01000084">
    <property type="protein sequence ID" value="HIZ35186.1"/>
    <property type="molecule type" value="Genomic_DNA"/>
</dbReference>
<evidence type="ECO:0000313" key="1">
    <source>
        <dbReference type="EMBL" id="HIZ35186.1"/>
    </source>
</evidence>
<protein>
    <submittedName>
        <fullName evidence="1">Uncharacterized protein</fullName>
    </submittedName>
</protein>